<name>A0AC61NG09_9BACT</name>
<accession>A0AC61NG09</accession>
<dbReference type="Proteomes" id="UP000826212">
    <property type="component" value="Chromosome"/>
</dbReference>
<dbReference type="EMBL" id="CP081303">
    <property type="protein sequence ID" value="QZE14557.1"/>
    <property type="molecule type" value="Genomic_DNA"/>
</dbReference>
<reference evidence="1" key="1">
    <citation type="submission" date="2021-08" db="EMBL/GenBank/DDBJ databases">
        <title>Novel anaerobic bacterium isolated from sea squirt in East Sea, Republic of Korea.</title>
        <authorList>
            <person name="Nguyen T.H."/>
            <person name="Li Z."/>
            <person name="Lee Y.-J."/>
            <person name="Ko J."/>
            <person name="Kim S.-G."/>
        </authorList>
    </citation>
    <scope>NUCLEOTIDE SEQUENCE</scope>
    <source>
        <strain evidence="1">KCTC 25031</strain>
    </source>
</reference>
<organism evidence="1 2">
    <name type="scientific">Halosquirtibacter laminarini</name>
    <dbReference type="NCBI Taxonomy" id="3374600"/>
    <lineage>
        <taxon>Bacteria</taxon>
        <taxon>Pseudomonadati</taxon>
        <taxon>Bacteroidota</taxon>
        <taxon>Bacteroidia</taxon>
        <taxon>Marinilabiliales</taxon>
        <taxon>Prolixibacteraceae</taxon>
        <taxon>Halosquirtibacter</taxon>
    </lineage>
</organism>
<protein>
    <submittedName>
        <fullName evidence="1">SEC-C domain-containing protein</fullName>
    </submittedName>
</protein>
<sequence>MDKKSAFEILDSQRYGIPYEAIQFLCEMELNNEIESVIIERIKKAYNEDVILGNSDTQTYHAALWYAIVAEKHLTMELVEWIAKLFSTEAIPDWDMLNEQLLFLVGAACEKYPEAVDLFLDSIAKAVKLDDPKPPYMYLYESVFFITTESQKEKVKELLKCNIDRKSLFSVMLAEKGYDWAKDLIQDLANKHGENHKQGSEAFHTAEEYRYALSLFEKSGRPQCFYLMRTDWQTHYKGLEAMFDEQEAPTLMDLANVGRNDPCPCGSGKKYKKCCLRN</sequence>
<gene>
    <name evidence="1" type="ORF">K4L44_01410</name>
</gene>
<keyword evidence="2" id="KW-1185">Reference proteome</keyword>
<proteinExistence type="predicted"/>
<evidence type="ECO:0000313" key="1">
    <source>
        <dbReference type="EMBL" id="QZE14557.1"/>
    </source>
</evidence>
<evidence type="ECO:0000313" key="2">
    <source>
        <dbReference type="Proteomes" id="UP000826212"/>
    </source>
</evidence>